<dbReference type="PANTHER" id="PTHR11328">
    <property type="entry name" value="MAJOR FACILITATOR SUPERFAMILY DOMAIN-CONTAINING PROTEIN"/>
    <property type="match status" value="1"/>
</dbReference>
<dbReference type="Gene3D" id="1.20.1250.20">
    <property type="entry name" value="MFS general substrate transporter like domains"/>
    <property type="match status" value="1"/>
</dbReference>
<dbReference type="OrthoDB" id="1730117at2759"/>
<evidence type="ECO:0000256" key="1">
    <source>
        <dbReference type="ARBA" id="ARBA00008335"/>
    </source>
</evidence>
<dbReference type="PANTHER" id="PTHR11328:SF28">
    <property type="entry name" value="MAJOR FACILITATOR SUPERFAMILY DOMAIN-CONTAINING PROTEIN 12"/>
    <property type="match status" value="1"/>
</dbReference>
<sequence length="406" mass="44466">MGFQHLSSGFFVIEEATALSFVHVLEVVGHGISSALYVLLFPFHLFGFPSLKVLILIYGPQILYYACFVVVFQFGWAAVQISHLAMIPELSPSIHERTGLTAIRYGISTDGTALNPSHEDAFNDILIVVVSIGIVASLLFHILVRRFSEDPPILNDDSAFVTEQNDQEIVKEVLFVPMGIRDWVKEPTFYLVGVMYMFTRLFVNLTQAYIPFYLSETLILPAVNIAIIPLVMFVSGFFVSFIMKCTNNRIGRKPTFIIGSIIGLVGCVMAYFDGGGTNFFINYGIYAVAILIGAGASVLLITSLSLTSELIGANIESAAFVFGAMSLTDKLSNGLAVVMIQTYVPDPLNLISSKDFYRTVLTFVGGGSALSAGIALLLLAPFTLSRRRKQPVEDSQHISDHDVINC</sequence>
<proteinExistence type="inferred from homology"/>
<dbReference type="InterPro" id="IPR036259">
    <property type="entry name" value="MFS_trans_sf"/>
</dbReference>
<dbReference type="AlphaFoldDB" id="A0A7R8D6D3"/>
<dbReference type="SUPFAM" id="SSF103473">
    <property type="entry name" value="MFS general substrate transporter"/>
    <property type="match status" value="1"/>
</dbReference>
<protein>
    <submittedName>
        <fullName evidence="2">(salmon louse) hypothetical protein</fullName>
    </submittedName>
</protein>
<dbReference type="GO" id="GO:0015293">
    <property type="term" value="F:symporter activity"/>
    <property type="evidence" value="ECO:0007669"/>
    <property type="project" value="InterPro"/>
</dbReference>
<dbReference type="Pfam" id="PF13347">
    <property type="entry name" value="MFS_2"/>
    <property type="match status" value="1"/>
</dbReference>
<reference evidence="2" key="1">
    <citation type="submission" date="2021-02" db="EMBL/GenBank/DDBJ databases">
        <authorList>
            <person name="Bekaert M."/>
        </authorList>
    </citation>
    <scope>NUCLEOTIDE SEQUENCE</scope>
    <source>
        <strain evidence="2">IoA-00</strain>
    </source>
</reference>
<comment type="similarity">
    <text evidence="1">Belongs to the major facilitator superfamily.</text>
</comment>
<dbReference type="InterPro" id="IPR039672">
    <property type="entry name" value="MFS_2"/>
</dbReference>
<dbReference type="GO" id="GO:0005886">
    <property type="term" value="C:plasma membrane"/>
    <property type="evidence" value="ECO:0007669"/>
    <property type="project" value="TreeGrafter"/>
</dbReference>
<dbReference type="Proteomes" id="UP000675881">
    <property type="component" value="Chromosome 9"/>
</dbReference>
<gene>
    <name evidence="2" type="ORF">LSAA_15215</name>
</gene>
<accession>A0A7R8D6D3</accession>
<dbReference type="GO" id="GO:0008643">
    <property type="term" value="P:carbohydrate transport"/>
    <property type="evidence" value="ECO:0007669"/>
    <property type="project" value="InterPro"/>
</dbReference>
<name>A0A7R8D6D3_LEPSM</name>
<organism evidence="2 3">
    <name type="scientific">Lepeophtheirus salmonis</name>
    <name type="common">Salmon louse</name>
    <name type="synonym">Caligus salmonis</name>
    <dbReference type="NCBI Taxonomy" id="72036"/>
    <lineage>
        <taxon>Eukaryota</taxon>
        <taxon>Metazoa</taxon>
        <taxon>Ecdysozoa</taxon>
        <taxon>Arthropoda</taxon>
        <taxon>Crustacea</taxon>
        <taxon>Multicrustacea</taxon>
        <taxon>Hexanauplia</taxon>
        <taxon>Copepoda</taxon>
        <taxon>Siphonostomatoida</taxon>
        <taxon>Caligidae</taxon>
        <taxon>Lepeophtheirus</taxon>
    </lineage>
</organism>
<evidence type="ECO:0000313" key="3">
    <source>
        <dbReference type="Proteomes" id="UP000675881"/>
    </source>
</evidence>
<dbReference type="EMBL" id="HG994588">
    <property type="protein sequence ID" value="CAF3043144.1"/>
    <property type="molecule type" value="Genomic_DNA"/>
</dbReference>
<keyword evidence="3" id="KW-1185">Reference proteome</keyword>
<evidence type="ECO:0000313" key="2">
    <source>
        <dbReference type="EMBL" id="CAF3043144.1"/>
    </source>
</evidence>